<dbReference type="InterPro" id="IPR029045">
    <property type="entry name" value="ClpP/crotonase-like_dom_sf"/>
</dbReference>
<proteinExistence type="inferred from homology"/>
<dbReference type="KEGG" id="poz:I0K15_05985"/>
<evidence type="ECO:0000313" key="8">
    <source>
        <dbReference type="Proteomes" id="UP000594800"/>
    </source>
</evidence>
<dbReference type="PANTHER" id="PTHR43149">
    <property type="entry name" value="ENOYL-COA HYDRATASE"/>
    <property type="match status" value="1"/>
</dbReference>
<dbReference type="InterPro" id="IPR045002">
    <property type="entry name" value="Ech1-like"/>
</dbReference>
<dbReference type="UniPathway" id="UPA00659"/>
<dbReference type="InterPro" id="IPR014748">
    <property type="entry name" value="Enoyl-CoA_hydra_C"/>
</dbReference>
<dbReference type="GO" id="GO:0006635">
    <property type="term" value="P:fatty acid beta-oxidation"/>
    <property type="evidence" value="ECO:0007669"/>
    <property type="project" value="UniProtKB-UniPathway"/>
</dbReference>
<gene>
    <name evidence="7" type="ORF">I0K15_05985</name>
</gene>
<dbReference type="Gene3D" id="1.10.12.10">
    <property type="entry name" value="Lyase 2-enoyl-coa Hydratase, Chain A, domain 2"/>
    <property type="match status" value="1"/>
</dbReference>
<dbReference type="Proteomes" id="UP000594800">
    <property type="component" value="Chromosome"/>
</dbReference>
<evidence type="ECO:0000256" key="4">
    <source>
        <dbReference type="ARBA" id="ARBA00023098"/>
    </source>
</evidence>
<sequence>MTTDRVTVEIADRVAHVTLSRADKMNALDPAMLEAIVAAGEEVNRDDVRAVVLSGAGRAFCAGLDVASFQGLMADPSSINERTHGRSNLWQRVSMIWHELPMPVIASLHGTCFGGGLQIALGADIRIAHPTTQMSVMEMKWGLVPDMGGMVLLPKLMPADIMRRLIYTAEIFDAQHAVGWGLVTEVADEPLARAQDLAVEIASKSPSAIRAAKALAAIAETDGPEEVLLAESRLQASLIGQPHQMEQAMANMQKRDPVFE</sequence>
<evidence type="ECO:0000313" key="7">
    <source>
        <dbReference type="EMBL" id="QPH55286.1"/>
    </source>
</evidence>
<name>A0A7S9LUA0_9RHOB</name>
<dbReference type="PANTHER" id="PTHR43149:SF1">
    <property type="entry name" value="DELTA(3,5)-DELTA(2,4)-DIENOYL-COA ISOMERASE, MITOCHONDRIAL"/>
    <property type="match status" value="1"/>
</dbReference>
<dbReference type="Pfam" id="PF00378">
    <property type="entry name" value="ECH_1"/>
    <property type="match status" value="1"/>
</dbReference>
<evidence type="ECO:0000256" key="5">
    <source>
        <dbReference type="ARBA" id="ARBA00023235"/>
    </source>
</evidence>
<comment type="similarity">
    <text evidence="2 6">Belongs to the enoyl-CoA hydratase/isomerase family.</text>
</comment>
<keyword evidence="8" id="KW-1185">Reference proteome</keyword>
<keyword evidence="5" id="KW-0413">Isomerase</keyword>
<dbReference type="Gene3D" id="3.90.226.10">
    <property type="entry name" value="2-enoyl-CoA Hydratase, Chain A, domain 1"/>
    <property type="match status" value="1"/>
</dbReference>
<dbReference type="InterPro" id="IPR018376">
    <property type="entry name" value="Enoyl-CoA_hyd/isom_CS"/>
</dbReference>
<evidence type="ECO:0000256" key="3">
    <source>
        <dbReference type="ARBA" id="ARBA00022832"/>
    </source>
</evidence>
<reference evidence="7 8" key="1">
    <citation type="submission" date="2020-11" db="EMBL/GenBank/DDBJ databases">
        <title>Description of Pontivivens ytuae sp. nov. isolated from deep sea sediment of Mariana Trench.</title>
        <authorList>
            <person name="Wang Z."/>
            <person name="Sun Q.-L."/>
            <person name="Xu X.-D."/>
            <person name="Tang Y.-Z."/>
            <person name="Zhang J."/>
        </authorList>
    </citation>
    <scope>NUCLEOTIDE SEQUENCE [LARGE SCALE GENOMIC DNA]</scope>
    <source>
        <strain evidence="7 8">MT2928</strain>
    </source>
</reference>
<keyword evidence="3" id="KW-0276">Fatty acid metabolism</keyword>
<dbReference type="AlphaFoldDB" id="A0A7S9LUA0"/>
<dbReference type="PROSITE" id="PS00166">
    <property type="entry name" value="ENOYL_COA_HYDRATASE"/>
    <property type="match status" value="1"/>
</dbReference>
<dbReference type="CDD" id="cd06558">
    <property type="entry name" value="crotonase-like"/>
    <property type="match status" value="1"/>
</dbReference>
<evidence type="ECO:0000256" key="6">
    <source>
        <dbReference type="RuleBase" id="RU003707"/>
    </source>
</evidence>
<dbReference type="RefSeq" id="WP_196104485.1">
    <property type="nucleotide sequence ID" value="NZ_CP064942.1"/>
</dbReference>
<evidence type="ECO:0000256" key="1">
    <source>
        <dbReference type="ARBA" id="ARBA00005005"/>
    </source>
</evidence>
<dbReference type="GO" id="GO:0016853">
    <property type="term" value="F:isomerase activity"/>
    <property type="evidence" value="ECO:0007669"/>
    <property type="project" value="UniProtKB-KW"/>
</dbReference>
<accession>A0A7S9LUA0</accession>
<dbReference type="SUPFAM" id="SSF52096">
    <property type="entry name" value="ClpP/crotonase"/>
    <property type="match status" value="1"/>
</dbReference>
<dbReference type="EMBL" id="CP064942">
    <property type="protein sequence ID" value="QPH55286.1"/>
    <property type="molecule type" value="Genomic_DNA"/>
</dbReference>
<organism evidence="7 8">
    <name type="scientific">Pontivivens ytuae</name>
    <dbReference type="NCBI Taxonomy" id="2789856"/>
    <lineage>
        <taxon>Bacteria</taxon>
        <taxon>Pseudomonadati</taxon>
        <taxon>Pseudomonadota</taxon>
        <taxon>Alphaproteobacteria</taxon>
        <taxon>Rhodobacterales</taxon>
        <taxon>Paracoccaceae</taxon>
        <taxon>Pontivivens</taxon>
    </lineage>
</organism>
<comment type="pathway">
    <text evidence="1">Lipid metabolism; fatty acid beta-oxidation.</text>
</comment>
<protein>
    <submittedName>
        <fullName evidence="7">Crotonase/enoyl-CoA hydratase family protein</fullName>
    </submittedName>
</protein>
<keyword evidence="4" id="KW-0443">Lipid metabolism</keyword>
<evidence type="ECO:0000256" key="2">
    <source>
        <dbReference type="ARBA" id="ARBA00005254"/>
    </source>
</evidence>
<dbReference type="NCBIfam" id="NF005699">
    <property type="entry name" value="PRK07509.1"/>
    <property type="match status" value="1"/>
</dbReference>
<dbReference type="InterPro" id="IPR001753">
    <property type="entry name" value="Enoyl-CoA_hydra/iso"/>
</dbReference>